<gene>
    <name evidence="2" type="ORF">M3P09_00500</name>
</gene>
<dbReference type="PANTHER" id="PTHR34068">
    <property type="entry name" value="UPF0145 PROTEIN YBJQ"/>
    <property type="match status" value="1"/>
</dbReference>
<organism evidence="2 3">
    <name type="scientific">Jejuia spongiicola</name>
    <dbReference type="NCBI Taxonomy" id="2942207"/>
    <lineage>
        <taxon>Bacteria</taxon>
        <taxon>Pseudomonadati</taxon>
        <taxon>Bacteroidota</taxon>
        <taxon>Flavobacteriia</taxon>
        <taxon>Flavobacteriales</taxon>
        <taxon>Flavobacteriaceae</taxon>
        <taxon>Jejuia</taxon>
    </lineage>
</organism>
<dbReference type="PANTHER" id="PTHR34068:SF1">
    <property type="entry name" value="UPF0145 PROTEIN YBJQ"/>
    <property type="match status" value="1"/>
</dbReference>
<dbReference type="SUPFAM" id="SSF117782">
    <property type="entry name" value="YbjQ-like"/>
    <property type="match status" value="1"/>
</dbReference>
<dbReference type="RefSeq" id="WP_099565156.1">
    <property type="nucleotide sequence ID" value="NZ_JAMFLZ010000001.1"/>
</dbReference>
<name>A0ABT0Q909_9FLAO</name>
<dbReference type="EMBL" id="JAMFLZ010000001">
    <property type="protein sequence ID" value="MCL6293460.1"/>
    <property type="molecule type" value="Genomic_DNA"/>
</dbReference>
<proteinExistence type="inferred from homology"/>
<evidence type="ECO:0000313" key="2">
    <source>
        <dbReference type="EMBL" id="MCL6293460.1"/>
    </source>
</evidence>
<dbReference type="Proteomes" id="UP001165381">
    <property type="component" value="Unassembled WGS sequence"/>
</dbReference>
<dbReference type="InterPro" id="IPR002765">
    <property type="entry name" value="UPF0145_YbjQ-like"/>
</dbReference>
<protein>
    <submittedName>
        <fullName evidence="2">YbjQ family protein</fullName>
    </submittedName>
</protein>
<dbReference type="InterPro" id="IPR035439">
    <property type="entry name" value="UPF0145_dom_sf"/>
</dbReference>
<sequence>MILTTTNTIEGHKIQDYLGIVSGIAYNSSYKYKGTSVSFKDMFKMSKYYEAYSAGLELIKEEAFQKLNDNAIALKANAVVGIKIDIEPLANSSTLIVSITGTAVKVN</sequence>
<keyword evidence="3" id="KW-1185">Reference proteome</keyword>
<comment type="caution">
    <text evidence="2">The sequence shown here is derived from an EMBL/GenBank/DDBJ whole genome shotgun (WGS) entry which is preliminary data.</text>
</comment>
<dbReference type="Gene3D" id="3.30.110.70">
    <property type="entry name" value="Hypothetical protein apc22750. Chain B"/>
    <property type="match status" value="1"/>
</dbReference>
<reference evidence="2" key="1">
    <citation type="submission" date="2022-05" db="EMBL/GenBank/DDBJ databases">
        <authorList>
            <person name="Park J.-S."/>
        </authorList>
    </citation>
    <scope>NUCLEOTIDE SEQUENCE</scope>
    <source>
        <strain evidence="2">2012CJ34-3</strain>
    </source>
</reference>
<evidence type="ECO:0000256" key="1">
    <source>
        <dbReference type="ARBA" id="ARBA00010751"/>
    </source>
</evidence>
<comment type="similarity">
    <text evidence="1">Belongs to the UPF0145 family.</text>
</comment>
<accession>A0ABT0Q909</accession>
<evidence type="ECO:0000313" key="3">
    <source>
        <dbReference type="Proteomes" id="UP001165381"/>
    </source>
</evidence>
<dbReference type="Pfam" id="PF01906">
    <property type="entry name" value="YbjQ_1"/>
    <property type="match status" value="1"/>
</dbReference>